<evidence type="ECO:0000259" key="3">
    <source>
        <dbReference type="PROSITE" id="PS50110"/>
    </source>
</evidence>
<feature type="region of interest" description="Disordered" evidence="2">
    <location>
        <begin position="41"/>
        <end position="98"/>
    </location>
</feature>
<evidence type="ECO:0000313" key="5">
    <source>
        <dbReference type="Proteomes" id="UP001500456"/>
    </source>
</evidence>
<dbReference type="Gene3D" id="3.40.50.300">
    <property type="entry name" value="P-loop containing nucleotide triphosphate hydrolases"/>
    <property type="match status" value="1"/>
</dbReference>
<dbReference type="SUPFAM" id="SSF52540">
    <property type="entry name" value="P-loop containing nucleoside triphosphate hydrolases"/>
    <property type="match status" value="1"/>
</dbReference>
<dbReference type="SUPFAM" id="SSF52172">
    <property type="entry name" value="CheY-like"/>
    <property type="match status" value="1"/>
</dbReference>
<dbReference type="Proteomes" id="UP001500456">
    <property type="component" value="Unassembled WGS sequence"/>
</dbReference>
<dbReference type="PANTHER" id="PTHR44757:SF2">
    <property type="entry name" value="BIOFILM ARCHITECTURE MAINTENANCE PROTEIN MBAA"/>
    <property type="match status" value="1"/>
</dbReference>
<reference evidence="5" key="1">
    <citation type="journal article" date="2019" name="Int. J. Syst. Evol. Microbiol.">
        <title>The Global Catalogue of Microorganisms (GCM) 10K type strain sequencing project: providing services to taxonomists for standard genome sequencing and annotation.</title>
        <authorList>
            <consortium name="The Broad Institute Genomics Platform"/>
            <consortium name="The Broad Institute Genome Sequencing Center for Infectious Disease"/>
            <person name="Wu L."/>
            <person name="Ma J."/>
        </authorList>
    </citation>
    <scope>NUCLEOTIDE SEQUENCE [LARGE SCALE GENOMIC DNA]</scope>
    <source>
        <strain evidence="5">JCM 16924</strain>
    </source>
</reference>
<dbReference type="EMBL" id="BAAAZX010000002">
    <property type="protein sequence ID" value="GAA3978802.1"/>
    <property type="molecule type" value="Genomic_DNA"/>
</dbReference>
<dbReference type="InterPro" id="IPR001789">
    <property type="entry name" value="Sig_transdc_resp-reg_receiver"/>
</dbReference>
<protein>
    <recommendedName>
        <fullName evidence="3">Response regulatory domain-containing protein</fullName>
    </recommendedName>
</protein>
<feature type="region of interest" description="Disordered" evidence="2">
    <location>
        <begin position="1018"/>
        <end position="1055"/>
    </location>
</feature>
<dbReference type="SUPFAM" id="SSF50494">
    <property type="entry name" value="Trypsin-like serine proteases"/>
    <property type="match status" value="1"/>
</dbReference>
<evidence type="ECO:0000256" key="2">
    <source>
        <dbReference type="SAM" id="MobiDB-lite"/>
    </source>
</evidence>
<proteinExistence type="predicted"/>
<dbReference type="NCBIfam" id="NF041121">
    <property type="entry name" value="SAV_2336_NTERM"/>
    <property type="match status" value="1"/>
</dbReference>
<dbReference type="InterPro" id="IPR052155">
    <property type="entry name" value="Biofilm_reg_signaling"/>
</dbReference>
<feature type="domain" description="Response regulatory" evidence="3">
    <location>
        <begin position="1163"/>
        <end position="1280"/>
    </location>
</feature>
<comment type="caution">
    <text evidence="4">The sequence shown here is derived from an EMBL/GenBank/DDBJ whole genome shotgun (WGS) entry which is preliminary data.</text>
</comment>
<keyword evidence="5" id="KW-1185">Reference proteome</keyword>
<sequence length="1285" mass="139134">MLREELARLLDVEGAPDAGDALDVLWIARLGGLDPVDWSLLGDGTNPTAVPPPADPPPPAPQDDHPVPDRDPDIPTARFHLPDGTDSNAPARPGGARTVRVAQPQALPEALVLTRALRPLRQTVPSTRARTLDIDATAAASGDSGLLLPVLRPAAERRFSVDLLIDTGTTMTVWHRLAGELRALLTRHGAFADVRTWALRTDGPEPGLAPFRLGARAVSPAHRWRQALADPAGRRTVLLLTDGVGPAWYGRELPDALADWSRDRPVAVLQVLPSRLWHRTALRAASVRARGTEAGRATLEVRSSGPLPGIARGRAGAADRARISWLPVLEVSGEWLGPWARLVAGRTTDWVPLRAAPLTVAERPGPANPADEPSTPAAWIEHFEEGYSPEAFRLLRLLAAAPLSLPVMRLVQRTMLPSSTPMHLAEIFLSGLLVRRTPMEPGEDPDSVLYDFRDGVREALLARLTRTESQRVLDRVIDGVSERVAATLGGVTDFRALVVTAVEGGGGLDGLELPEGSRAFAEVALAVIGGVGGDYAEEVAAKLARGRVRDEDAAVAVADRELEEGEELRRSRRPWVSSWVESLTERAARALARRLVGTAMKIPEVEGLMDEQPAGADHDMETVAIRLRARAPRRLPRLPTPFIGRDTSHVVEVLLRGRPSNGKYPIRGTSTCVIEGAPGTGKTVLAIQCAGQLATRFTMVRWLRAHSWQTLLQDLTSLAEDLGLDPAEVPAGGLRAYLKEHPGWLLIYDGVTPETFRLHVQDDVPPDVWRLPPKGYGSVLVTFSEAASWPGGQVERLVLDDFGPDEARSYLKQALADHRGELWDREVELDDLVDVAGTNPLVLSQLVRSLAAGRKPVDRHVQQALMRRPEVERFLPSLVWITGGDTFLGTGVVVGPNEVLTAAPIVSDRAPTAVVHWQGGQEGVFRYYDRPDVPGLRLLELRGSVLPTAASVAEPDSRATVATWLAAEEQGARPRLRPLSGGPRPLPLGTALIDARGSLCSLIESSASGTTAHHVTRELLDSLRTRSAKRRPAEQDRDREFTSSRPPLNPPRRLLVWPAPDFSTAQALRDRGYRPRVVRSPREAQAEIAASPAALLVDSLNLTGPVFTWSALQSLRQAALAAEVPVLVTTGFGQAPRQTTYGADPGTLMRALAPADRRKRPPHVLLVEGRTEIALALTAALERHGTQVGRAASDADAAIVVEGFRPDVVVMNLMQVHRRGDGVVDRLRVNGQLNRTPLVVYTAAVDAVDLPRLESGEDVLFFAERSTSAEVQSRIVDLLEQVSAN</sequence>
<evidence type="ECO:0000313" key="4">
    <source>
        <dbReference type="EMBL" id="GAA3978802.1"/>
    </source>
</evidence>
<evidence type="ECO:0000256" key="1">
    <source>
        <dbReference type="PROSITE-ProRule" id="PRU00169"/>
    </source>
</evidence>
<dbReference type="PANTHER" id="PTHR44757">
    <property type="entry name" value="DIGUANYLATE CYCLASE DGCP"/>
    <property type="match status" value="1"/>
</dbReference>
<feature type="compositionally biased region" description="Basic and acidic residues" evidence="2">
    <location>
        <begin position="1031"/>
        <end position="1042"/>
    </location>
</feature>
<dbReference type="PROSITE" id="PS50110">
    <property type="entry name" value="RESPONSE_REGULATORY"/>
    <property type="match status" value="1"/>
</dbReference>
<gene>
    <name evidence="4" type="ORF">GCM10022232_08340</name>
</gene>
<feature type="compositionally biased region" description="Pro residues" evidence="2">
    <location>
        <begin position="49"/>
        <end position="61"/>
    </location>
</feature>
<dbReference type="CDD" id="cd00156">
    <property type="entry name" value="REC"/>
    <property type="match status" value="1"/>
</dbReference>
<dbReference type="InterPro" id="IPR027417">
    <property type="entry name" value="P-loop_NTPase"/>
</dbReference>
<dbReference type="InterPro" id="IPR009003">
    <property type="entry name" value="Peptidase_S1_PA"/>
</dbReference>
<dbReference type="InterPro" id="IPR047738">
    <property type="entry name" value="SAV_2336-like_N"/>
</dbReference>
<comment type="caution">
    <text evidence="1">Lacks conserved residue(s) required for the propagation of feature annotation.</text>
</comment>
<feature type="compositionally biased region" description="Basic and acidic residues" evidence="2">
    <location>
        <begin position="62"/>
        <end position="73"/>
    </location>
</feature>
<accession>A0ABP7Q9F3</accession>
<name>A0ABP7Q9F3_9ACTN</name>
<organism evidence="4 5">
    <name type="scientific">Streptomyces plumbiresistens</name>
    <dbReference type="NCBI Taxonomy" id="511811"/>
    <lineage>
        <taxon>Bacteria</taxon>
        <taxon>Bacillati</taxon>
        <taxon>Actinomycetota</taxon>
        <taxon>Actinomycetes</taxon>
        <taxon>Kitasatosporales</taxon>
        <taxon>Streptomycetaceae</taxon>
        <taxon>Streptomyces</taxon>
    </lineage>
</organism>
<dbReference type="Gene3D" id="3.40.50.2300">
    <property type="match status" value="1"/>
</dbReference>
<dbReference type="InterPro" id="IPR011006">
    <property type="entry name" value="CheY-like_superfamily"/>
</dbReference>